<dbReference type="EC" id="1.1.1.40" evidence="9"/>
<keyword evidence="20" id="KW-1185">Reference proteome</keyword>
<feature type="binding site" evidence="15">
    <location>
        <position position="162"/>
    </location>
    <ligand>
        <name>a divalent metal cation</name>
        <dbReference type="ChEBI" id="CHEBI:60240"/>
    </ligand>
</feature>
<dbReference type="InterPro" id="IPR042112">
    <property type="entry name" value="P_AcTrfase_dom2"/>
</dbReference>
<dbReference type="InterPro" id="IPR015884">
    <property type="entry name" value="Malic_enzyme_CS"/>
</dbReference>
<evidence type="ECO:0000256" key="2">
    <source>
        <dbReference type="ARBA" id="ARBA00001946"/>
    </source>
</evidence>
<dbReference type="Pfam" id="PF00390">
    <property type="entry name" value="malic"/>
    <property type="match status" value="1"/>
</dbReference>
<evidence type="ECO:0000256" key="1">
    <source>
        <dbReference type="ARBA" id="ARBA00001936"/>
    </source>
</evidence>
<evidence type="ECO:0000256" key="13">
    <source>
        <dbReference type="PIRSR" id="PIRSR036684-1"/>
    </source>
</evidence>
<dbReference type="Gene3D" id="3.40.50.10380">
    <property type="entry name" value="Malic enzyme, N-terminal domain"/>
    <property type="match status" value="1"/>
</dbReference>
<evidence type="ECO:0000256" key="11">
    <source>
        <dbReference type="ARBA" id="ARBA00050924"/>
    </source>
</evidence>
<keyword evidence="15" id="KW-0521">NADP</keyword>
<feature type="binding site" evidence="15">
    <location>
        <position position="287"/>
    </location>
    <ligand>
        <name>a divalent metal cation</name>
        <dbReference type="ChEBI" id="CHEBI:60240"/>
    </ligand>
</feature>
<dbReference type="InterPro" id="IPR002505">
    <property type="entry name" value="PTA_PTB"/>
</dbReference>
<dbReference type="InterPro" id="IPR012302">
    <property type="entry name" value="Malic_NAD-bd"/>
</dbReference>
<dbReference type="SMART" id="SM01274">
    <property type="entry name" value="malic"/>
    <property type="match status" value="1"/>
</dbReference>
<dbReference type="InterPro" id="IPR012301">
    <property type="entry name" value="Malic_N_dom"/>
</dbReference>
<feature type="binding site" evidence="14">
    <location>
        <position position="137"/>
    </location>
    <ligand>
        <name>a divalent metal cation</name>
        <dbReference type="ChEBI" id="CHEBI:60240"/>
    </ligand>
</feature>
<evidence type="ECO:0000313" key="19">
    <source>
        <dbReference type="EMBL" id="RFA35392.1"/>
    </source>
</evidence>
<feature type="binding site" evidence="14">
    <location>
        <position position="136"/>
    </location>
    <ligand>
        <name>a divalent metal cation</name>
        <dbReference type="ChEBI" id="CHEBI:60240"/>
    </ligand>
</feature>
<evidence type="ECO:0000259" key="17">
    <source>
        <dbReference type="SMART" id="SM00919"/>
    </source>
</evidence>
<evidence type="ECO:0000259" key="18">
    <source>
        <dbReference type="SMART" id="SM01274"/>
    </source>
</evidence>
<feature type="domain" description="Malic enzyme N-terminal" evidence="18">
    <location>
        <begin position="18"/>
        <end position="151"/>
    </location>
</feature>
<keyword evidence="7" id="KW-0560">Oxidoreductase</keyword>
<evidence type="ECO:0000256" key="3">
    <source>
        <dbReference type="ARBA" id="ARBA00007686"/>
    </source>
</evidence>
<reference evidence="20" key="1">
    <citation type="submission" date="2017-05" db="EMBL/GenBank/DDBJ databases">
        <authorList>
            <person name="Sharma S."/>
            <person name="Sidhu C."/>
            <person name="Pinnaka A.K."/>
        </authorList>
    </citation>
    <scope>NUCLEOTIDE SEQUENCE [LARGE SCALE GENOMIC DNA]</scope>
    <source>
        <strain evidence="20">AK93</strain>
    </source>
</reference>
<evidence type="ECO:0000256" key="16">
    <source>
        <dbReference type="RuleBase" id="RU003427"/>
    </source>
</evidence>
<dbReference type="CDD" id="cd05311">
    <property type="entry name" value="NAD_bind_2_malic_enz"/>
    <property type="match status" value="1"/>
</dbReference>
<evidence type="ECO:0000256" key="8">
    <source>
        <dbReference type="ARBA" id="ARBA00023268"/>
    </source>
</evidence>
<dbReference type="GO" id="GO:0016746">
    <property type="term" value="F:acyltransferase activity"/>
    <property type="evidence" value="ECO:0007669"/>
    <property type="project" value="InterPro"/>
</dbReference>
<dbReference type="Gene3D" id="3.40.50.720">
    <property type="entry name" value="NAD(P)-binding Rossmann-like Domain"/>
    <property type="match status" value="1"/>
</dbReference>
<dbReference type="InterPro" id="IPR037062">
    <property type="entry name" value="Malic_N_dom_sf"/>
</dbReference>
<dbReference type="Pfam" id="PF01515">
    <property type="entry name" value="PTA_PTB"/>
    <property type="match status" value="1"/>
</dbReference>
<proteinExistence type="inferred from homology"/>
<dbReference type="GO" id="GO:0006108">
    <property type="term" value="P:malate metabolic process"/>
    <property type="evidence" value="ECO:0007669"/>
    <property type="project" value="InterPro"/>
</dbReference>
<feature type="domain" description="Malic enzyme NAD-binding" evidence="17">
    <location>
        <begin position="163"/>
        <end position="400"/>
    </location>
</feature>
<dbReference type="RefSeq" id="WP_116303113.1">
    <property type="nucleotide sequence ID" value="NZ_NFZV01000017.1"/>
</dbReference>
<gene>
    <name evidence="19" type="ORF">CAL65_13005</name>
</gene>
<dbReference type="STRING" id="187272.Mlg_0246"/>
<dbReference type="Pfam" id="PF03949">
    <property type="entry name" value="Malic_M"/>
    <property type="match status" value="1"/>
</dbReference>
<dbReference type="FunFam" id="3.40.50.720:FF:000095">
    <property type="entry name" value="NADP-dependent malic enzyme"/>
    <property type="match status" value="1"/>
</dbReference>
<keyword evidence="6 14" id="KW-0479">Metal-binding</keyword>
<dbReference type="Gene3D" id="3.40.50.10950">
    <property type="match status" value="1"/>
</dbReference>
<dbReference type="PANTHER" id="PTHR43237">
    <property type="entry name" value="NADP-DEPENDENT MALIC ENZYME"/>
    <property type="match status" value="1"/>
</dbReference>
<evidence type="ECO:0000256" key="6">
    <source>
        <dbReference type="ARBA" id="ARBA00022723"/>
    </source>
</evidence>
<dbReference type="AlphaFoldDB" id="A0A3E0WQZ7"/>
<dbReference type="Proteomes" id="UP000256763">
    <property type="component" value="Unassembled WGS sequence"/>
</dbReference>
<dbReference type="EMBL" id="NFZW01000012">
    <property type="protein sequence ID" value="RFA35392.1"/>
    <property type="molecule type" value="Genomic_DNA"/>
</dbReference>
<dbReference type="SUPFAM" id="SSF53659">
    <property type="entry name" value="Isocitrate/Isopropylmalate dehydrogenase-like"/>
    <property type="match status" value="1"/>
</dbReference>
<evidence type="ECO:0000313" key="20">
    <source>
        <dbReference type="Proteomes" id="UP000256763"/>
    </source>
</evidence>
<comment type="catalytic activity">
    <reaction evidence="11">
        <text>(S)-malate + NADP(+) = pyruvate + CO2 + NADPH</text>
        <dbReference type="Rhea" id="RHEA:18253"/>
        <dbReference type="ChEBI" id="CHEBI:15361"/>
        <dbReference type="ChEBI" id="CHEBI:15589"/>
        <dbReference type="ChEBI" id="CHEBI:16526"/>
        <dbReference type="ChEBI" id="CHEBI:57783"/>
        <dbReference type="ChEBI" id="CHEBI:58349"/>
        <dbReference type="EC" id="1.1.1.40"/>
    </reaction>
</comment>
<dbReference type="OrthoDB" id="9805787at2"/>
<dbReference type="GO" id="GO:0051287">
    <property type="term" value="F:NAD binding"/>
    <property type="evidence" value="ECO:0007669"/>
    <property type="project" value="InterPro"/>
</dbReference>
<comment type="cofactor">
    <cofactor evidence="2">
        <name>Mg(2+)</name>
        <dbReference type="ChEBI" id="CHEBI:18420"/>
    </cofactor>
</comment>
<dbReference type="PIRSF" id="PIRSF036684">
    <property type="entry name" value="ME_PTA"/>
    <property type="match status" value="1"/>
</dbReference>
<dbReference type="FunFam" id="3.40.50.10380:FF:000003">
    <property type="entry name" value="NADP-dependent malic enzyme"/>
    <property type="match status" value="1"/>
</dbReference>
<comment type="cofactor">
    <cofactor evidence="1">
        <name>Mn(2+)</name>
        <dbReference type="ChEBI" id="CHEBI:29035"/>
    </cofactor>
</comment>
<comment type="catalytic activity">
    <reaction evidence="12">
        <text>oxaloacetate + H(+) = pyruvate + CO2</text>
        <dbReference type="Rhea" id="RHEA:15641"/>
        <dbReference type="ChEBI" id="CHEBI:15361"/>
        <dbReference type="ChEBI" id="CHEBI:15378"/>
        <dbReference type="ChEBI" id="CHEBI:16452"/>
        <dbReference type="ChEBI" id="CHEBI:16526"/>
        <dbReference type="EC" id="1.1.1.40"/>
    </reaction>
</comment>
<dbReference type="Gene3D" id="3.40.50.10750">
    <property type="entry name" value="Isocitrate/Isopropylmalate dehydrogenase-like"/>
    <property type="match status" value="1"/>
</dbReference>
<dbReference type="PANTHER" id="PTHR43237:SF4">
    <property type="entry name" value="NADP-DEPENDENT MALIC ENZYME"/>
    <property type="match status" value="1"/>
</dbReference>
<dbReference type="PRINTS" id="PR00072">
    <property type="entry name" value="MALOXRDTASE"/>
</dbReference>
<keyword evidence="8" id="KW-0511">Multifunctional enzyme</keyword>
<dbReference type="SUPFAM" id="SSF53223">
    <property type="entry name" value="Aminoacid dehydrogenase-like, N-terminal domain"/>
    <property type="match status" value="1"/>
</dbReference>
<sequence>MSDDLRDAALEYHRQAPAGKIQVTPTKPLANQRDLALAYSPGVAAACEAIVDDPQEASTVTSRGNLVAVITNGTAVLGLGAIGPLAAKPVMEGKGVLFKKFAGIDVFDIEIDERDPAKLVDIIASLEPTFGGINLEDIKAPECFQVESALRERMNIPVFHDDQHGTAIITAAAVLNGLRVVDKKMEEVRLVTSGAGAAAIACMDLLVSMGLKTENIIACDSRGVIYKGRKDGMDPRKEIYAADTEARTLSEAMVGADIFLGLSGPGLVTADMIKTMADKPIIMALSNPIPEILPEVAQEARPDSIIATGRSDYPNQVNNVLCFPFIFRGALDVGATTINEEMKLAAVRAIADLTMAESSDVVVAAYGGKPLKFGPEYLIPKPFDPRLITRIAPAVARAAMESGVANRPIEDFAAYRANLNQFVFQSGLVMKPIFERARQDTRRVVYAEGEEDRVLRAVQAVVDDGLCFPVLVGRRKVIEMRVRKLGLRLEAGKDFELVDTEDDPRYRKYWQQYHEIMERKGVTPARARQIVRTRNTVIAALMVRRGEADAMLAGLVGRYHRQMGYVEQIIGPRPGVRHMAAMNGLIVPKGTFFVCDTYVNHDPTAHQIAEATVLAADEVRRFGITPKVALLSHSSFGSSDYPSAQKMREALQLIQDRDPSLEVEGEMHGDAAISEQIRDRIFPNSNLKGQANLLIMPSLDASNISFNLLKTIGEGVSVGPILLGSAKPAHILTPSTTVRGIVNMSALAAVEAAMLHPRPASEEE</sequence>
<dbReference type="InterPro" id="IPR045213">
    <property type="entry name" value="Malic_NAD-bd_bact_type"/>
</dbReference>
<dbReference type="InterPro" id="IPR046346">
    <property type="entry name" value="Aminoacid_DH-like_N_sf"/>
</dbReference>
<evidence type="ECO:0000256" key="10">
    <source>
        <dbReference type="ARBA" id="ARBA00040273"/>
    </source>
</evidence>
<evidence type="ECO:0000256" key="15">
    <source>
        <dbReference type="PIRSR" id="PIRSR036684-3"/>
    </source>
</evidence>
<evidence type="ECO:0000256" key="9">
    <source>
        <dbReference type="ARBA" id="ARBA00038964"/>
    </source>
</evidence>
<name>A0A3E0WQZ7_9GAMM</name>
<dbReference type="SMART" id="SM00919">
    <property type="entry name" value="Malic_M"/>
    <property type="match status" value="1"/>
</dbReference>
<dbReference type="InterPro" id="IPR012188">
    <property type="entry name" value="ME_PTA"/>
</dbReference>
<dbReference type="InterPro" id="IPR042113">
    <property type="entry name" value="P_AcTrfase_dom1"/>
</dbReference>
<protein>
    <recommendedName>
        <fullName evidence="10">NADP-dependent malic enzyme</fullName>
        <ecNumber evidence="9">1.1.1.40</ecNumber>
    </recommendedName>
</protein>
<comment type="caution">
    <text evidence="19">The sequence shown here is derived from an EMBL/GenBank/DDBJ whole genome shotgun (WGS) entry which is preliminary data.</text>
</comment>
<feature type="binding site" evidence="15">
    <location>
        <begin position="76"/>
        <end position="83"/>
    </location>
    <ligand>
        <name>NADP(+)</name>
        <dbReference type="ChEBI" id="CHEBI:58349"/>
    </ligand>
</feature>
<dbReference type="InterPro" id="IPR051674">
    <property type="entry name" value="Malate_Decarboxylase"/>
</dbReference>
<dbReference type="GO" id="GO:0046872">
    <property type="term" value="F:metal ion binding"/>
    <property type="evidence" value="ECO:0007669"/>
    <property type="project" value="UniProtKB-KW"/>
</dbReference>
<dbReference type="PROSITE" id="PS00331">
    <property type="entry name" value="MALIC_ENZYMES"/>
    <property type="match status" value="1"/>
</dbReference>
<organism evidence="19 20">
    <name type="scientific">Alkalilimnicola ehrlichii</name>
    <dbReference type="NCBI Taxonomy" id="351052"/>
    <lineage>
        <taxon>Bacteria</taxon>
        <taxon>Pseudomonadati</taxon>
        <taxon>Pseudomonadota</taxon>
        <taxon>Gammaproteobacteria</taxon>
        <taxon>Chromatiales</taxon>
        <taxon>Ectothiorhodospiraceae</taxon>
        <taxon>Alkalilimnicola</taxon>
    </lineage>
</organism>
<feature type="active site" description="Proton acceptor" evidence="13">
    <location>
        <position position="94"/>
    </location>
</feature>
<evidence type="ECO:0000256" key="7">
    <source>
        <dbReference type="ARBA" id="ARBA00023002"/>
    </source>
</evidence>
<comment type="similarity">
    <text evidence="4">In the C-terminal section; belongs to the phosphate acetyltransferase and butyryltransferase family.</text>
</comment>
<accession>A0A3E0WQZ7</accession>
<dbReference type="GO" id="GO:0004473">
    <property type="term" value="F:malate dehydrogenase (decarboxylating) (NADP+) activity"/>
    <property type="evidence" value="ECO:0007669"/>
    <property type="project" value="UniProtKB-EC"/>
</dbReference>
<comment type="similarity">
    <text evidence="5 16">Belongs to the malic enzymes family.</text>
</comment>
<evidence type="ECO:0000256" key="12">
    <source>
        <dbReference type="ARBA" id="ARBA00051384"/>
    </source>
</evidence>
<evidence type="ECO:0000256" key="14">
    <source>
        <dbReference type="PIRSR" id="PIRSR036684-2"/>
    </source>
</evidence>
<dbReference type="InterPro" id="IPR036291">
    <property type="entry name" value="NAD(P)-bd_dom_sf"/>
</dbReference>
<evidence type="ECO:0000256" key="4">
    <source>
        <dbReference type="ARBA" id="ARBA00008756"/>
    </source>
</evidence>
<dbReference type="InterPro" id="IPR001891">
    <property type="entry name" value="Malic_OxRdtase"/>
</dbReference>
<dbReference type="SUPFAM" id="SSF51735">
    <property type="entry name" value="NAD(P)-binding Rossmann-fold domains"/>
    <property type="match status" value="1"/>
</dbReference>
<evidence type="ECO:0000256" key="5">
    <source>
        <dbReference type="ARBA" id="ARBA00008785"/>
    </source>
</evidence>
<comment type="similarity">
    <text evidence="3">In the N-terminal section; belongs to the malic enzymes family.</text>
</comment>